<accession>A8RJC7</accession>
<evidence type="ECO:0000313" key="2">
    <source>
        <dbReference type="Proteomes" id="UP000005396"/>
    </source>
</evidence>
<gene>
    <name evidence="1" type="ORF">CLOBOL_01166</name>
</gene>
<reference evidence="1 2" key="1">
    <citation type="submission" date="2007-08" db="EMBL/GenBank/DDBJ databases">
        <authorList>
            <person name="Fulton L."/>
            <person name="Clifton S."/>
            <person name="Fulton B."/>
            <person name="Xu J."/>
            <person name="Minx P."/>
            <person name="Pepin K.H."/>
            <person name="Johnson M."/>
            <person name="Thiruvilangam P."/>
            <person name="Bhonagiri V."/>
            <person name="Nash W.E."/>
            <person name="Mardis E.R."/>
            <person name="Wilson R.K."/>
        </authorList>
    </citation>
    <scope>NUCLEOTIDE SEQUENCE [LARGE SCALE GENOMIC DNA]</scope>
    <source>
        <strain evidence="2">ATCC BAA-613 / DSM 15670 / CCUG 46953 / JCM 12243 / WAL 16351</strain>
    </source>
</reference>
<dbReference type="Proteomes" id="UP000005396">
    <property type="component" value="Unassembled WGS sequence"/>
</dbReference>
<organism evidence="1 2">
    <name type="scientific">Enterocloster bolteae (strain ATCC BAA-613 / DSM 15670 / CCUG 46953 / JCM 12243 / WAL 16351)</name>
    <name type="common">Clostridium bolteae</name>
    <dbReference type="NCBI Taxonomy" id="411902"/>
    <lineage>
        <taxon>Bacteria</taxon>
        <taxon>Bacillati</taxon>
        <taxon>Bacillota</taxon>
        <taxon>Clostridia</taxon>
        <taxon>Lachnospirales</taxon>
        <taxon>Lachnospiraceae</taxon>
        <taxon>Enterocloster</taxon>
    </lineage>
</organism>
<comment type="caution">
    <text evidence="1">The sequence shown here is derived from an EMBL/GenBank/DDBJ whole genome shotgun (WGS) entry which is preliminary data.</text>
</comment>
<evidence type="ECO:0000313" key="1">
    <source>
        <dbReference type="EMBL" id="EDP18804.1"/>
    </source>
</evidence>
<dbReference type="HOGENOM" id="CLU_2153935_0_0_9"/>
<proteinExistence type="predicted"/>
<dbReference type="EMBL" id="ABCC02000011">
    <property type="protein sequence ID" value="EDP18804.1"/>
    <property type="molecule type" value="Genomic_DNA"/>
</dbReference>
<protein>
    <submittedName>
        <fullName evidence="1">Uncharacterized protein</fullName>
    </submittedName>
</protein>
<dbReference type="PaxDb" id="411902-CLOBOL_01166"/>
<dbReference type="AlphaFoldDB" id="A8RJC7"/>
<reference evidence="1 2" key="2">
    <citation type="submission" date="2007-09" db="EMBL/GenBank/DDBJ databases">
        <title>Draft genome sequence of Clostridium bolteae (ATCC BAA-613).</title>
        <authorList>
            <person name="Sudarsanam P."/>
            <person name="Ley R."/>
            <person name="Guruge J."/>
            <person name="Turnbaugh P.J."/>
            <person name="Mahowald M."/>
            <person name="Liep D."/>
            <person name="Gordon J."/>
        </authorList>
    </citation>
    <scope>NUCLEOTIDE SEQUENCE [LARGE SCALE GENOMIC DNA]</scope>
    <source>
        <strain evidence="2">ATCC BAA-613 / DSM 15670 / CCUG 46953 / JCM 12243 / WAL 16351</strain>
    </source>
</reference>
<name>A8RJC7_ENTBW</name>
<sequence length="111" mass="13001">MHNKIFPFILFIFLLPLFCADGFNIHTILYIRHIFGKKKRIYADLRLYIRIFFNILPVFQVKKALRKFRKANAGPDSLIHNLAPERIGCRGRTADTALSFHGNRLSPFPRD</sequence>